<feature type="chain" id="PRO_5022894889" evidence="5">
    <location>
        <begin position="36"/>
        <end position="150"/>
    </location>
</feature>
<proteinExistence type="predicted"/>
<gene>
    <name evidence="7" type="ORF">FPZ08_15635</name>
</gene>
<feature type="signal peptide" evidence="5">
    <location>
        <begin position="1"/>
        <end position="35"/>
    </location>
</feature>
<dbReference type="Proteomes" id="UP000315364">
    <property type="component" value="Chromosome"/>
</dbReference>
<evidence type="ECO:0000256" key="4">
    <source>
        <dbReference type="PROSITE-ProRule" id="PRU00433"/>
    </source>
</evidence>
<evidence type="ECO:0000256" key="3">
    <source>
        <dbReference type="ARBA" id="ARBA00023004"/>
    </source>
</evidence>
<dbReference type="AlphaFoldDB" id="A0A5B8LUQ2"/>
<keyword evidence="3 4" id="KW-0408">Iron</keyword>
<keyword evidence="1 4" id="KW-0349">Heme</keyword>
<dbReference type="Gene3D" id="1.10.760.10">
    <property type="entry name" value="Cytochrome c-like domain"/>
    <property type="match status" value="1"/>
</dbReference>
<evidence type="ECO:0000259" key="6">
    <source>
        <dbReference type="PROSITE" id="PS51007"/>
    </source>
</evidence>
<keyword evidence="8" id="KW-1185">Reference proteome</keyword>
<dbReference type="OrthoDB" id="7949143at2"/>
<evidence type="ECO:0000256" key="5">
    <source>
        <dbReference type="SAM" id="SignalP"/>
    </source>
</evidence>
<sequence>MEGRTMTSVKGGRKFWLAAMAGATLLAATVPGALAQDADADMLKEGRRVYVEGSCANCHGPKGAGGVSVDFPKGPNLRTSALDRQTMLDIISCGLPGTRMPGWLKGAYTEVSCFGEELGPIPSGVQVNGAFTLEELEALVTYIEKDFMRR</sequence>
<dbReference type="GO" id="GO:0009055">
    <property type="term" value="F:electron transfer activity"/>
    <property type="evidence" value="ECO:0007669"/>
    <property type="project" value="InterPro"/>
</dbReference>
<dbReference type="PROSITE" id="PS51007">
    <property type="entry name" value="CYTC"/>
    <property type="match status" value="1"/>
</dbReference>
<keyword evidence="5" id="KW-0732">Signal</keyword>
<reference evidence="7 8" key="1">
    <citation type="submission" date="2019-07" db="EMBL/GenBank/DDBJ databases">
        <title>Full genome sequence of Devosia sp. Gsoil 520.</title>
        <authorList>
            <person name="Im W.-T."/>
        </authorList>
    </citation>
    <scope>NUCLEOTIDE SEQUENCE [LARGE SCALE GENOMIC DNA]</scope>
    <source>
        <strain evidence="7 8">Gsoil 520</strain>
    </source>
</reference>
<feature type="domain" description="Cytochrome c" evidence="6">
    <location>
        <begin position="41"/>
        <end position="147"/>
    </location>
</feature>
<evidence type="ECO:0000313" key="8">
    <source>
        <dbReference type="Proteomes" id="UP000315364"/>
    </source>
</evidence>
<dbReference type="InterPro" id="IPR009056">
    <property type="entry name" value="Cyt_c-like_dom"/>
</dbReference>
<accession>A0A5B8LUQ2</accession>
<dbReference type="KEGG" id="dea:FPZ08_15635"/>
<dbReference type="InterPro" id="IPR036909">
    <property type="entry name" value="Cyt_c-like_dom_sf"/>
</dbReference>
<protein>
    <submittedName>
        <fullName evidence="7">Cytochrome c</fullName>
    </submittedName>
</protein>
<dbReference type="SUPFAM" id="SSF46626">
    <property type="entry name" value="Cytochrome c"/>
    <property type="match status" value="1"/>
</dbReference>
<evidence type="ECO:0000256" key="1">
    <source>
        <dbReference type="ARBA" id="ARBA00022617"/>
    </source>
</evidence>
<name>A0A5B8LUQ2_9HYPH</name>
<evidence type="ECO:0000256" key="2">
    <source>
        <dbReference type="ARBA" id="ARBA00022723"/>
    </source>
</evidence>
<keyword evidence="2 4" id="KW-0479">Metal-binding</keyword>
<dbReference type="Pfam" id="PF13442">
    <property type="entry name" value="Cytochrome_CBB3"/>
    <property type="match status" value="1"/>
</dbReference>
<dbReference type="EMBL" id="CP042304">
    <property type="protein sequence ID" value="QDZ12047.1"/>
    <property type="molecule type" value="Genomic_DNA"/>
</dbReference>
<evidence type="ECO:0000313" key="7">
    <source>
        <dbReference type="EMBL" id="QDZ12047.1"/>
    </source>
</evidence>
<organism evidence="7 8">
    <name type="scientific">Devosia ginsengisoli</name>
    <dbReference type="NCBI Taxonomy" id="400770"/>
    <lineage>
        <taxon>Bacteria</taxon>
        <taxon>Pseudomonadati</taxon>
        <taxon>Pseudomonadota</taxon>
        <taxon>Alphaproteobacteria</taxon>
        <taxon>Hyphomicrobiales</taxon>
        <taxon>Devosiaceae</taxon>
        <taxon>Devosia</taxon>
    </lineage>
</organism>
<dbReference type="GO" id="GO:0046872">
    <property type="term" value="F:metal ion binding"/>
    <property type="evidence" value="ECO:0007669"/>
    <property type="project" value="UniProtKB-KW"/>
</dbReference>
<dbReference type="GO" id="GO:0020037">
    <property type="term" value="F:heme binding"/>
    <property type="evidence" value="ECO:0007669"/>
    <property type="project" value="InterPro"/>
</dbReference>